<dbReference type="RefSeq" id="XP_045962092.1">
    <property type="nucleotide sequence ID" value="XM_046106890.1"/>
</dbReference>
<dbReference type="AlphaFoldDB" id="A0A9P9A123"/>
<reference evidence="2" key="1">
    <citation type="journal article" date="2021" name="Nat. Commun.">
        <title>Genetic determinants of endophytism in the Arabidopsis root mycobiome.</title>
        <authorList>
            <person name="Mesny F."/>
            <person name="Miyauchi S."/>
            <person name="Thiergart T."/>
            <person name="Pickel B."/>
            <person name="Atanasova L."/>
            <person name="Karlsson M."/>
            <person name="Huettel B."/>
            <person name="Barry K.W."/>
            <person name="Haridas S."/>
            <person name="Chen C."/>
            <person name="Bauer D."/>
            <person name="Andreopoulos W."/>
            <person name="Pangilinan J."/>
            <person name="LaButti K."/>
            <person name="Riley R."/>
            <person name="Lipzen A."/>
            <person name="Clum A."/>
            <person name="Drula E."/>
            <person name="Henrissat B."/>
            <person name="Kohler A."/>
            <person name="Grigoriev I.V."/>
            <person name="Martin F.M."/>
            <person name="Hacquard S."/>
        </authorList>
    </citation>
    <scope>NUCLEOTIDE SEQUENCE</scope>
    <source>
        <strain evidence="2">MPI-SDFR-AT-0073</strain>
    </source>
</reference>
<organism evidence="2 3">
    <name type="scientific">Truncatella angustata</name>
    <dbReference type="NCBI Taxonomy" id="152316"/>
    <lineage>
        <taxon>Eukaryota</taxon>
        <taxon>Fungi</taxon>
        <taxon>Dikarya</taxon>
        <taxon>Ascomycota</taxon>
        <taxon>Pezizomycotina</taxon>
        <taxon>Sordariomycetes</taxon>
        <taxon>Xylariomycetidae</taxon>
        <taxon>Amphisphaeriales</taxon>
        <taxon>Sporocadaceae</taxon>
        <taxon>Truncatella</taxon>
    </lineage>
</organism>
<evidence type="ECO:0000256" key="1">
    <source>
        <dbReference type="SAM" id="MobiDB-lite"/>
    </source>
</evidence>
<sequence length="69" mass="8318">MVYTDDKGVRHSIYMPKGTMQLACDHYENKRWDELAKFDKYTNQGYTEYDFELHEQEDSKKDEETGETK</sequence>
<dbReference type="OrthoDB" id="3919839at2759"/>
<evidence type="ECO:0000313" key="3">
    <source>
        <dbReference type="Proteomes" id="UP000758603"/>
    </source>
</evidence>
<protein>
    <submittedName>
        <fullName evidence="2">Uncharacterized protein</fullName>
    </submittedName>
</protein>
<proteinExistence type="predicted"/>
<accession>A0A9P9A123</accession>
<evidence type="ECO:0000313" key="2">
    <source>
        <dbReference type="EMBL" id="KAH6657858.1"/>
    </source>
</evidence>
<name>A0A9P9A123_9PEZI</name>
<gene>
    <name evidence="2" type="ORF">BKA67DRAFT_656100</name>
</gene>
<dbReference type="GeneID" id="70135781"/>
<feature type="region of interest" description="Disordered" evidence="1">
    <location>
        <begin position="50"/>
        <end position="69"/>
    </location>
</feature>
<feature type="compositionally biased region" description="Basic and acidic residues" evidence="1">
    <location>
        <begin position="51"/>
        <end position="69"/>
    </location>
</feature>
<keyword evidence="3" id="KW-1185">Reference proteome</keyword>
<comment type="caution">
    <text evidence="2">The sequence shown here is derived from an EMBL/GenBank/DDBJ whole genome shotgun (WGS) entry which is preliminary data.</text>
</comment>
<dbReference type="EMBL" id="JAGPXC010000002">
    <property type="protein sequence ID" value="KAH6657858.1"/>
    <property type="molecule type" value="Genomic_DNA"/>
</dbReference>
<dbReference type="Proteomes" id="UP000758603">
    <property type="component" value="Unassembled WGS sequence"/>
</dbReference>